<gene>
    <name evidence="8" type="ORF">TVY486_1111570</name>
</gene>
<dbReference type="PANTHER" id="PTHR11134">
    <property type="entry name" value="ADAPTOR COMPLEX SUBUNIT BETA FAMILY MEMBER"/>
    <property type="match status" value="1"/>
</dbReference>
<keyword evidence="5" id="KW-0472">Membrane</keyword>
<evidence type="ECO:0000256" key="2">
    <source>
        <dbReference type="ARBA" id="ARBA00006613"/>
    </source>
</evidence>
<feature type="region of interest" description="Disordered" evidence="6">
    <location>
        <begin position="739"/>
        <end position="797"/>
    </location>
</feature>
<dbReference type="InterPro" id="IPR011989">
    <property type="entry name" value="ARM-like"/>
</dbReference>
<evidence type="ECO:0000256" key="5">
    <source>
        <dbReference type="ARBA" id="ARBA00023136"/>
    </source>
</evidence>
<comment type="similarity">
    <text evidence="2">Belongs to the adaptor complexes large subunit family.</text>
</comment>
<sequence>MNRAIIAEKATLATERAREFMSSGGSVVARARSFVFGDAQFFSPQPKPEDLRRYLDSDSVHEKLLAMKRIVAQICKGHDMSGFFADVVKNIHSPCIEVRKLIYFYVTHYAERRPNEALLSISAFQKDLLDSSMHVRSLALRMLSSIRIPVIHTLVMVAVQKCVTDTEPFVRKTAAISLAQMYAISGHSGDIEAIHTLLQKLLSDSNSDVAAAAAHSFMEICPDEMRFIHPVYCSLCRALAECEEWGQVALLRLLLRYARTQFCDPNLPPKNPRPLLEGIHEVKTEAKSGKASAGSGIDGASSPATTKTTSSSPLSLSSSSLCHPVGQCDEGHCSLNVVLDSGHQLLLNSVRPLFMSLNSAVVVAATAVFHHCAPRADLDICVMPLLRLLAGPEELHASVLTTIYTVVLSRPEPFVPHVREFFLFPQDVREVRTLKFNIIARLATVANFGELLNEFRSYVRSYYVEQVVDAIRGLGLVVTRLKSACASQVMRLLIPLLSNVNTEIVTESITILQLIVVQGFSDERQTSQLIYRLLRQFMKGEITAAPAKAIILWLVSANIQLHTSIAAAAPDCFRLCVRSFKKESPSVKTQVLSLGCKIWIFLDGDGPIADRFRKMFFYLLELARFDDDYEVRDCARLISCSVDRQSRMFMGLKRMYLSPNRSDVQLNDPHVECAHYEIGTLSHLFGKAMFDYHDLPRWAEVPSDPLLRAKPVTESFNLLYGGGSESSIYVSDNEAASMTRGSSDYGSYSSTGSSQSFDSSGERDSLEEGEQGSPQRPQTTLKPPATSVAAPLQGAPR</sequence>
<dbReference type="AlphaFoldDB" id="G0UCW3"/>
<dbReference type="GO" id="GO:0030123">
    <property type="term" value="C:AP-3 adaptor complex"/>
    <property type="evidence" value="ECO:0007669"/>
    <property type="project" value="InterPro"/>
</dbReference>
<dbReference type="InterPro" id="IPR002553">
    <property type="entry name" value="Clathrin/coatomer_adapt-like_N"/>
</dbReference>
<dbReference type="InterPro" id="IPR016024">
    <property type="entry name" value="ARM-type_fold"/>
</dbReference>
<feature type="compositionally biased region" description="Low complexity" evidence="6">
    <location>
        <begin position="289"/>
        <end position="317"/>
    </location>
</feature>
<keyword evidence="4" id="KW-0653">Protein transport</keyword>
<dbReference type="SUPFAM" id="SSF48371">
    <property type="entry name" value="ARM repeat"/>
    <property type="match status" value="1"/>
</dbReference>
<protein>
    <submittedName>
        <fullName evidence="8">Putative beta-adaptin 3</fullName>
    </submittedName>
</protein>
<dbReference type="EMBL" id="HE573027">
    <property type="protein sequence ID" value="CCC53673.1"/>
    <property type="molecule type" value="Genomic_DNA"/>
</dbReference>
<feature type="compositionally biased region" description="Polar residues" evidence="6">
    <location>
        <begin position="772"/>
        <end position="781"/>
    </location>
</feature>
<name>G0UCW3_TRYVY</name>
<feature type="region of interest" description="Disordered" evidence="6">
    <location>
        <begin position="287"/>
        <end position="317"/>
    </location>
</feature>
<evidence type="ECO:0000256" key="6">
    <source>
        <dbReference type="SAM" id="MobiDB-lite"/>
    </source>
</evidence>
<evidence type="ECO:0000256" key="3">
    <source>
        <dbReference type="ARBA" id="ARBA00022448"/>
    </source>
</evidence>
<keyword evidence="3" id="KW-0813">Transport</keyword>
<organism evidence="8">
    <name type="scientific">Trypanosoma vivax (strain Y486)</name>
    <dbReference type="NCBI Taxonomy" id="1055687"/>
    <lineage>
        <taxon>Eukaryota</taxon>
        <taxon>Discoba</taxon>
        <taxon>Euglenozoa</taxon>
        <taxon>Kinetoplastea</taxon>
        <taxon>Metakinetoplastina</taxon>
        <taxon>Trypanosomatida</taxon>
        <taxon>Trypanosomatidae</taxon>
        <taxon>Trypanosoma</taxon>
        <taxon>Duttonella</taxon>
    </lineage>
</organism>
<dbReference type="GO" id="GO:0012505">
    <property type="term" value="C:endomembrane system"/>
    <property type="evidence" value="ECO:0007669"/>
    <property type="project" value="UniProtKB-SubCell"/>
</dbReference>
<dbReference type="Pfam" id="PF01602">
    <property type="entry name" value="Adaptin_N"/>
    <property type="match status" value="1"/>
</dbReference>
<evidence type="ECO:0000259" key="7">
    <source>
        <dbReference type="Pfam" id="PF01602"/>
    </source>
</evidence>
<proteinExistence type="inferred from homology"/>
<dbReference type="InterPro" id="IPR026740">
    <property type="entry name" value="AP3_beta"/>
</dbReference>
<feature type="compositionally biased region" description="Low complexity" evidence="6">
    <location>
        <begin position="741"/>
        <end position="759"/>
    </location>
</feature>
<comment type="subcellular location">
    <subcellularLocation>
        <location evidence="1">Endomembrane system</location>
    </subcellularLocation>
</comment>
<dbReference type="GO" id="GO:0006886">
    <property type="term" value="P:intracellular protein transport"/>
    <property type="evidence" value="ECO:0007669"/>
    <property type="project" value="InterPro"/>
</dbReference>
<dbReference type="GO" id="GO:0016192">
    <property type="term" value="P:vesicle-mediated transport"/>
    <property type="evidence" value="ECO:0007669"/>
    <property type="project" value="InterPro"/>
</dbReference>
<accession>G0UCW3</accession>
<feature type="domain" description="Clathrin/coatomer adaptor adaptin-like N-terminal" evidence="7">
    <location>
        <begin position="49"/>
        <end position="638"/>
    </location>
</feature>
<evidence type="ECO:0000313" key="8">
    <source>
        <dbReference type="EMBL" id="CCC53673.1"/>
    </source>
</evidence>
<feature type="non-terminal residue" evidence="8">
    <location>
        <position position="797"/>
    </location>
</feature>
<dbReference type="PIRSF" id="PIRSF037096">
    <property type="entry name" value="AP3_complex_beta"/>
    <property type="match status" value="1"/>
</dbReference>
<reference evidence="8" key="1">
    <citation type="journal article" date="2012" name="Proc. Natl. Acad. Sci. U.S.A.">
        <title>Antigenic diversity is generated by distinct evolutionary mechanisms in African trypanosome species.</title>
        <authorList>
            <person name="Jackson A.P."/>
            <person name="Berry A."/>
            <person name="Aslett M."/>
            <person name="Allison H.C."/>
            <person name="Burton P."/>
            <person name="Vavrova-Anderson J."/>
            <person name="Brown R."/>
            <person name="Browne H."/>
            <person name="Corton N."/>
            <person name="Hauser H."/>
            <person name="Gamble J."/>
            <person name="Gilderthorp R."/>
            <person name="Marcello L."/>
            <person name="McQuillan J."/>
            <person name="Otto T.D."/>
            <person name="Quail M.A."/>
            <person name="Sanders M.J."/>
            <person name="van Tonder A."/>
            <person name="Ginger M.L."/>
            <person name="Field M.C."/>
            <person name="Barry J.D."/>
            <person name="Hertz-Fowler C."/>
            <person name="Berriman M."/>
        </authorList>
    </citation>
    <scope>NUCLEOTIDE SEQUENCE</scope>
    <source>
        <strain evidence="8">Y486</strain>
    </source>
</reference>
<evidence type="ECO:0000256" key="4">
    <source>
        <dbReference type="ARBA" id="ARBA00022927"/>
    </source>
</evidence>
<dbReference type="InterPro" id="IPR026739">
    <property type="entry name" value="AP_beta"/>
</dbReference>
<evidence type="ECO:0000256" key="1">
    <source>
        <dbReference type="ARBA" id="ARBA00004308"/>
    </source>
</evidence>
<dbReference type="Gene3D" id="1.25.10.10">
    <property type="entry name" value="Leucine-rich Repeat Variant"/>
    <property type="match status" value="1"/>
</dbReference>